<evidence type="ECO:0000313" key="2">
    <source>
        <dbReference type="Proteomes" id="UP000541535"/>
    </source>
</evidence>
<proteinExistence type="predicted"/>
<name>A0A7W5FWM9_9BURK</name>
<dbReference type="AlphaFoldDB" id="A0A7W5FWM9"/>
<reference evidence="1 2" key="1">
    <citation type="submission" date="2020-08" db="EMBL/GenBank/DDBJ databases">
        <title>Genomic Encyclopedia of Type Strains, Phase III (KMG-III): the genomes of soil and plant-associated and newly described type strains.</title>
        <authorList>
            <person name="Whitman W."/>
        </authorList>
    </citation>
    <scope>NUCLEOTIDE SEQUENCE [LARGE SCALE GENOMIC DNA]</scope>
    <source>
        <strain evidence="1 2">CECT 8897</strain>
    </source>
</reference>
<protein>
    <submittedName>
        <fullName evidence="1">Uncharacterized protein</fullName>
    </submittedName>
</protein>
<comment type="caution">
    <text evidence="1">The sequence shown here is derived from an EMBL/GenBank/DDBJ whole genome shotgun (WGS) entry which is preliminary data.</text>
</comment>
<organism evidence="1 2">
    <name type="scientific">Pseudoduganella violacea</name>
    <dbReference type="NCBI Taxonomy" id="1715466"/>
    <lineage>
        <taxon>Bacteria</taxon>
        <taxon>Pseudomonadati</taxon>
        <taxon>Pseudomonadota</taxon>
        <taxon>Betaproteobacteria</taxon>
        <taxon>Burkholderiales</taxon>
        <taxon>Oxalobacteraceae</taxon>
        <taxon>Telluria group</taxon>
        <taxon>Pseudoduganella</taxon>
    </lineage>
</organism>
<gene>
    <name evidence="1" type="ORF">FHS03_005292</name>
</gene>
<dbReference type="Proteomes" id="UP000541535">
    <property type="component" value="Unassembled WGS sequence"/>
</dbReference>
<sequence>MALRPSRCYQQVQNQDELDYLIKESELLTGGPGRKFHLRSQERQVTIALEWDGYLIGNLNRGDPIKRFYLPRRLLPLAMLGYVLRSGMLFTRRLAE</sequence>
<evidence type="ECO:0000313" key="1">
    <source>
        <dbReference type="EMBL" id="MBB3122195.1"/>
    </source>
</evidence>
<dbReference type="EMBL" id="JACHXD010000025">
    <property type="protein sequence ID" value="MBB3122195.1"/>
    <property type="molecule type" value="Genomic_DNA"/>
</dbReference>
<keyword evidence="2" id="KW-1185">Reference proteome</keyword>
<dbReference type="RefSeq" id="WP_183443861.1">
    <property type="nucleotide sequence ID" value="NZ_JACHXD010000025.1"/>
</dbReference>
<accession>A0A7W5FWM9</accession>